<dbReference type="InParanoid" id="D2VZG3"/>
<accession>D2VZG3</accession>
<evidence type="ECO:0000313" key="3">
    <source>
        <dbReference type="Proteomes" id="UP000006671"/>
    </source>
</evidence>
<dbReference type="InterPro" id="IPR036291">
    <property type="entry name" value="NAD(P)-bd_dom_sf"/>
</dbReference>
<dbReference type="InterPro" id="IPR051604">
    <property type="entry name" value="Ergot_Alk_Oxidoreductase"/>
</dbReference>
<dbReference type="Pfam" id="PF05368">
    <property type="entry name" value="NmrA"/>
    <property type="match status" value="1"/>
</dbReference>
<dbReference type="SUPFAM" id="SSF51735">
    <property type="entry name" value="NAD(P)-binding Rossmann-fold domains"/>
    <property type="match status" value="1"/>
</dbReference>
<dbReference type="Gene3D" id="3.90.25.10">
    <property type="entry name" value="UDP-galactose 4-epimerase, domain 1"/>
    <property type="match status" value="1"/>
</dbReference>
<evidence type="ECO:0000313" key="2">
    <source>
        <dbReference type="EMBL" id="EFC37787.1"/>
    </source>
</evidence>
<organism evidence="3">
    <name type="scientific">Naegleria gruberi</name>
    <name type="common">Amoeba</name>
    <dbReference type="NCBI Taxonomy" id="5762"/>
    <lineage>
        <taxon>Eukaryota</taxon>
        <taxon>Discoba</taxon>
        <taxon>Heterolobosea</taxon>
        <taxon>Tetramitia</taxon>
        <taxon>Eutetramitia</taxon>
        <taxon>Vahlkampfiidae</taxon>
        <taxon>Naegleria</taxon>
    </lineage>
</organism>
<dbReference type="RefSeq" id="XP_002670531.1">
    <property type="nucleotide sequence ID" value="XM_002670485.1"/>
</dbReference>
<dbReference type="PANTHER" id="PTHR43162:SF1">
    <property type="entry name" value="PRESTALK A DIFFERENTIATION PROTEIN A"/>
    <property type="match status" value="1"/>
</dbReference>
<sequence length="323" mass="37325">MSRIILLTGATGTIGKLLLEFLNEKSTTEELTVRIIVRNVEKARENVKNFEKLKFEFVEGDLNDLDSLKDPQEVFNQIERLFILTIDSPDKSDIETRLAELALEHSPSLEQIVKFSALGASEDCETNSVFRWQGEAEKSLIKLLKNHNKKEKNHLVSLVLIRPNLFMQNLLWNDELESIKGGFLIRPDSNPTSLFHISHVDARDIAELISIVLLEKDHKKHGNQTYNITGPMVLTYEEIATMLSNHSGKEITYQAVPESYYADILKQAQLPNEFIWTMLKLYQTYKWNPMTRLIFSDFQIITGKPQRSFEQFLSDYQFSLKLQ</sequence>
<keyword evidence="3" id="KW-1185">Reference proteome</keyword>
<dbReference type="EMBL" id="GG738914">
    <property type="protein sequence ID" value="EFC37787.1"/>
    <property type="molecule type" value="Genomic_DNA"/>
</dbReference>
<gene>
    <name evidence="2" type="ORF">NAEGRDRAFT_53491</name>
</gene>
<dbReference type="InterPro" id="IPR008030">
    <property type="entry name" value="NmrA-like"/>
</dbReference>
<reference evidence="2 3" key="1">
    <citation type="journal article" date="2010" name="Cell">
        <title>The genome of Naegleria gruberi illuminates early eukaryotic versatility.</title>
        <authorList>
            <person name="Fritz-Laylin L.K."/>
            <person name="Prochnik S.E."/>
            <person name="Ginger M.L."/>
            <person name="Dacks J.B."/>
            <person name="Carpenter M.L."/>
            <person name="Field M.C."/>
            <person name="Kuo A."/>
            <person name="Paredez A."/>
            <person name="Chapman J."/>
            <person name="Pham J."/>
            <person name="Shu S."/>
            <person name="Neupane R."/>
            <person name="Cipriano M."/>
            <person name="Mancuso J."/>
            <person name="Tu H."/>
            <person name="Salamov A."/>
            <person name="Lindquist E."/>
            <person name="Shapiro H."/>
            <person name="Lucas S."/>
            <person name="Grigoriev I.V."/>
            <person name="Cande W.Z."/>
            <person name="Fulton C."/>
            <person name="Rokhsar D.S."/>
            <person name="Dawson S.C."/>
        </authorList>
    </citation>
    <scope>NUCLEOTIDE SEQUENCE [LARGE SCALE GENOMIC DNA]</scope>
    <source>
        <strain evidence="2 3">NEG-M</strain>
    </source>
</reference>
<protein>
    <submittedName>
        <fullName evidence="2">Predicted protein</fullName>
    </submittedName>
</protein>
<dbReference type="Proteomes" id="UP000006671">
    <property type="component" value="Unassembled WGS sequence"/>
</dbReference>
<dbReference type="GeneID" id="8857717"/>
<dbReference type="AlphaFoldDB" id="D2VZG3"/>
<dbReference type="OrthoDB" id="10254221at2759"/>
<feature type="domain" description="NmrA-like" evidence="1">
    <location>
        <begin position="3"/>
        <end position="284"/>
    </location>
</feature>
<evidence type="ECO:0000259" key="1">
    <source>
        <dbReference type="Pfam" id="PF05368"/>
    </source>
</evidence>
<proteinExistence type="predicted"/>
<dbReference type="KEGG" id="ngr:NAEGRDRAFT_53491"/>
<dbReference type="VEuPathDB" id="AmoebaDB:NAEGRDRAFT_53491"/>
<dbReference type="PANTHER" id="PTHR43162">
    <property type="match status" value="1"/>
</dbReference>
<dbReference type="Gene3D" id="3.40.50.720">
    <property type="entry name" value="NAD(P)-binding Rossmann-like Domain"/>
    <property type="match status" value="1"/>
</dbReference>
<name>D2VZG3_NAEGR</name>